<dbReference type="Gene3D" id="3.30.450.20">
    <property type="entry name" value="PAS domain"/>
    <property type="match status" value="1"/>
</dbReference>
<dbReference type="InterPro" id="IPR002078">
    <property type="entry name" value="Sigma_54_int"/>
</dbReference>
<dbReference type="PROSITE" id="PS00688">
    <property type="entry name" value="SIGMA54_INTERACT_3"/>
    <property type="match status" value="1"/>
</dbReference>
<gene>
    <name evidence="8" type="ORF">SAMN02745885_02736</name>
</gene>
<dbReference type="Gene3D" id="1.10.10.60">
    <property type="entry name" value="Homeodomain-like"/>
    <property type="match status" value="1"/>
</dbReference>
<dbReference type="PROSITE" id="PS00675">
    <property type="entry name" value="SIGMA54_INTERACT_1"/>
    <property type="match status" value="1"/>
</dbReference>
<dbReference type="EMBL" id="FUXM01000064">
    <property type="protein sequence ID" value="SKA28744.1"/>
    <property type="molecule type" value="Genomic_DNA"/>
</dbReference>
<evidence type="ECO:0000259" key="6">
    <source>
        <dbReference type="PROSITE" id="PS50045"/>
    </source>
</evidence>
<dbReference type="SMART" id="SM00091">
    <property type="entry name" value="PAS"/>
    <property type="match status" value="1"/>
</dbReference>
<keyword evidence="9" id="KW-1185">Reference proteome</keyword>
<dbReference type="InterPro" id="IPR003018">
    <property type="entry name" value="GAF"/>
</dbReference>
<dbReference type="Pfam" id="PF01590">
    <property type="entry name" value="GAF"/>
    <property type="match status" value="1"/>
</dbReference>
<dbReference type="InterPro" id="IPR058031">
    <property type="entry name" value="AAA_lid_NorR"/>
</dbReference>
<sequence>MSEQWRRFIAGENTVSGVEPIILRSWQRSRERRVNYRLVKDTDILPAPLLRERCQAQESLVQAAEQVLPYIYRLLQGQNYMVILCDFEGYILKVVGDPPFLTRAQQVQLSPGANWREDVRGTNAIGTSISEGTAVKVLGWEHYVQENHFLSCWAAPVRNPQGKIVGVLDISGESGQRNSRFLEIALIGAKMIEQNLLLAELQKEAAISQRGLQLAGAMLRQGFIVIDNKGVIKEINQQGAQLLGKRREEIIGNTVGDVFDNTKSILFSHKRLDLQFEDNAGKEIDSRLIRVTSPEGRLLGSVGVLNLTRANVDPIESSCWVGNCAKSKQVLDIAARAAAVNVSVLLQGESGTGKEVIARYIHQLSDRREGPFVALNCAALPPNLIESELFGYAEGAFTGAKKGGQPGKFELADGGTIFLDEIGDMPANVQVALLRLLQEREVCRIGDHKVRKINVRVIAATHKDLEKLVKTGLFRLDLYYRLKVVTINLPPLRERIEDIYDLVPYFVSKACQNMGKPLLEVDREIYPYLLAYHWPGNVRELENIITGMVALAGGPQITVADLPPELRQNLFCSTKVEEGALLEEKTRLAIIEALQKTKGKIAPAARLLGMGRTTLYRKLKEYNLLK</sequence>
<evidence type="ECO:0000256" key="3">
    <source>
        <dbReference type="ARBA" id="ARBA00023015"/>
    </source>
</evidence>
<dbReference type="CDD" id="cd00130">
    <property type="entry name" value="PAS"/>
    <property type="match status" value="1"/>
</dbReference>
<name>A0A1T4SKC3_9FIRM</name>
<dbReference type="Gene3D" id="1.10.8.60">
    <property type="match status" value="1"/>
</dbReference>
<keyword evidence="4" id="KW-0238">DNA-binding</keyword>
<evidence type="ECO:0000256" key="2">
    <source>
        <dbReference type="ARBA" id="ARBA00022840"/>
    </source>
</evidence>
<dbReference type="Gene3D" id="3.30.450.40">
    <property type="match status" value="1"/>
</dbReference>
<feature type="domain" description="Sigma-54 factor interaction" evidence="6">
    <location>
        <begin position="320"/>
        <end position="550"/>
    </location>
</feature>
<dbReference type="RefSeq" id="WP_078666669.1">
    <property type="nucleotide sequence ID" value="NZ_FUXM01000064.1"/>
</dbReference>
<evidence type="ECO:0000313" key="8">
    <source>
        <dbReference type="EMBL" id="SKA28744.1"/>
    </source>
</evidence>
<reference evidence="9" key="1">
    <citation type="submission" date="2017-02" db="EMBL/GenBank/DDBJ databases">
        <authorList>
            <person name="Varghese N."/>
            <person name="Submissions S."/>
        </authorList>
    </citation>
    <scope>NUCLEOTIDE SEQUENCE [LARGE SCALE GENOMIC DNA]</scope>
    <source>
        <strain evidence="9">DSM 16521</strain>
    </source>
</reference>
<dbReference type="InterPro" id="IPR009057">
    <property type="entry name" value="Homeodomain-like_sf"/>
</dbReference>
<dbReference type="PANTHER" id="PTHR32071">
    <property type="entry name" value="TRANSCRIPTIONAL REGULATORY PROTEIN"/>
    <property type="match status" value="1"/>
</dbReference>
<evidence type="ECO:0000259" key="7">
    <source>
        <dbReference type="PROSITE" id="PS50112"/>
    </source>
</evidence>
<keyword evidence="1" id="KW-0547">Nucleotide-binding</keyword>
<evidence type="ECO:0000256" key="1">
    <source>
        <dbReference type="ARBA" id="ARBA00022741"/>
    </source>
</evidence>
<dbReference type="Pfam" id="PF02954">
    <property type="entry name" value="HTH_8"/>
    <property type="match status" value="1"/>
</dbReference>
<dbReference type="AlphaFoldDB" id="A0A1T4SKC3"/>
<dbReference type="SMART" id="SM00382">
    <property type="entry name" value="AAA"/>
    <property type="match status" value="1"/>
</dbReference>
<dbReference type="InterPro" id="IPR025943">
    <property type="entry name" value="Sigma_54_int_dom_ATP-bd_2"/>
</dbReference>
<keyword evidence="2" id="KW-0067">ATP-binding</keyword>
<dbReference type="CDD" id="cd00009">
    <property type="entry name" value="AAA"/>
    <property type="match status" value="1"/>
</dbReference>
<keyword evidence="5" id="KW-0804">Transcription</keyword>
<evidence type="ECO:0000313" key="9">
    <source>
        <dbReference type="Proteomes" id="UP000189933"/>
    </source>
</evidence>
<evidence type="ECO:0000256" key="4">
    <source>
        <dbReference type="ARBA" id="ARBA00023125"/>
    </source>
</evidence>
<dbReference type="InterPro" id="IPR035965">
    <property type="entry name" value="PAS-like_dom_sf"/>
</dbReference>
<dbReference type="PROSITE" id="PS50112">
    <property type="entry name" value="PAS"/>
    <property type="match status" value="1"/>
</dbReference>
<dbReference type="OrthoDB" id="9803970at2"/>
<dbReference type="Pfam" id="PF25601">
    <property type="entry name" value="AAA_lid_14"/>
    <property type="match status" value="1"/>
</dbReference>
<dbReference type="Pfam" id="PF00158">
    <property type="entry name" value="Sigma54_activat"/>
    <property type="match status" value="1"/>
</dbReference>
<dbReference type="SUPFAM" id="SSF46689">
    <property type="entry name" value="Homeodomain-like"/>
    <property type="match status" value="1"/>
</dbReference>
<dbReference type="InterPro" id="IPR025944">
    <property type="entry name" value="Sigma_54_int_dom_CS"/>
</dbReference>
<dbReference type="InterPro" id="IPR003593">
    <property type="entry name" value="AAA+_ATPase"/>
</dbReference>
<dbReference type="GO" id="GO:0005524">
    <property type="term" value="F:ATP binding"/>
    <property type="evidence" value="ECO:0007669"/>
    <property type="project" value="UniProtKB-KW"/>
</dbReference>
<dbReference type="SUPFAM" id="SSF52540">
    <property type="entry name" value="P-loop containing nucleoside triphosphate hydrolases"/>
    <property type="match status" value="1"/>
</dbReference>
<protein>
    <submittedName>
        <fullName evidence="8">Transcriptional regulator of acetoin/glycerol metabolism</fullName>
    </submittedName>
</protein>
<dbReference type="Proteomes" id="UP000189933">
    <property type="component" value="Unassembled WGS sequence"/>
</dbReference>
<dbReference type="PROSITE" id="PS00676">
    <property type="entry name" value="SIGMA54_INTERACT_2"/>
    <property type="match status" value="1"/>
</dbReference>
<dbReference type="PROSITE" id="PS50045">
    <property type="entry name" value="SIGMA54_INTERACT_4"/>
    <property type="match status" value="1"/>
</dbReference>
<dbReference type="InterPro" id="IPR025662">
    <property type="entry name" value="Sigma_54_int_dom_ATP-bd_1"/>
</dbReference>
<evidence type="ECO:0000256" key="5">
    <source>
        <dbReference type="ARBA" id="ARBA00023163"/>
    </source>
</evidence>
<dbReference type="GO" id="GO:0043565">
    <property type="term" value="F:sequence-specific DNA binding"/>
    <property type="evidence" value="ECO:0007669"/>
    <property type="project" value="InterPro"/>
</dbReference>
<dbReference type="InterPro" id="IPR002197">
    <property type="entry name" value="HTH_Fis"/>
</dbReference>
<dbReference type="Gene3D" id="3.40.50.300">
    <property type="entry name" value="P-loop containing nucleotide triphosphate hydrolases"/>
    <property type="match status" value="1"/>
</dbReference>
<keyword evidence="3" id="KW-0805">Transcription regulation</keyword>
<dbReference type="InterPro" id="IPR029016">
    <property type="entry name" value="GAF-like_dom_sf"/>
</dbReference>
<dbReference type="InterPro" id="IPR027417">
    <property type="entry name" value="P-loop_NTPase"/>
</dbReference>
<dbReference type="InterPro" id="IPR000014">
    <property type="entry name" value="PAS"/>
</dbReference>
<feature type="domain" description="PAS" evidence="7">
    <location>
        <begin position="223"/>
        <end position="260"/>
    </location>
</feature>
<dbReference type="PANTHER" id="PTHR32071:SF57">
    <property type="entry name" value="C4-DICARBOXYLATE TRANSPORT TRANSCRIPTIONAL REGULATORY PROTEIN DCTD"/>
    <property type="match status" value="1"/>
</dbReference>
<dbReference type="FunFam" id="3.40.50.300:FF:000006">
    <property type="entry name" value="DNA-binding transcriptional regulator NtrC"/>
    <property type="match status" value="1"/>
</dbReference>
<proteinExistence type="predicted"/>
<organism evidence="8 9">
    <name type="scientific">Carboxydocella sporoproducens DSM 16521</name>
    <dbReference type="NCBI Taxonomy" id="1121270"/>
    <lineage>
        <taxon>Bacteria</taxon>
        <taxon>Bacillati</taxon>
        <taxon>Bacillota</taxon>
        <taxon>Clostridia</taxon>
        <taxon>Eubacteriales</taxon>
        <taxon>Clostridiales Family XVI. Incertae Sedis</taxon>
        <taxon>Carboxydocella</taxon>
    </lineage>
</organism>
<accession>A0A1T4SKC3</accession>
<dbReference type="GO" id="GO:0006355">
    <property type="term" value="P:regulation of DNA-templated transcription"/>
    <property type="evidence" value="ECO:0007669"/>
    <property type="project" value="InterPro"/>
</dbReference>
<dbReference type="PRINTS" id="PR01590">
    <property type="entry name" value="HTHFIS"/>
</dbReference>
<dbReference type="SUPFAM" id="SSF55785">
    <property type="entry name" value="PYP-like sensor domain (PAS domain)"/>
    <property type="match status" value="1"/>
</dbReference>